<dbReference type="OrthoDB" id="8722685at2"/>
<dbReference type="RefSeq" id="WP_094820067.1">
    <property type="nucleotide sequence ID" value="NZ_NEVO01000004.1"/>
</dbReference>
<feature type="compositionally biased region" description="Basic and acidic residues" evidence="1">
    <location>
        <begin position="13"/>
        <end position="34"/>
    </location>
</feature>
<accession>A0A261UAZ7</accession>
<dbReference type="EMBL" id="NEVQ01000008">
    <property type="protein sequence ID" value="OZI59079.1"/>
    <property type="molecule type" value="Genomic_DNA"/>
</dbReference>
<evidence type="ECO:0000313" key="3">
    <source>
        <dbReference type="Proteomes" id="UP000216885"/>
    </source>
</evidence>
<dbReference type="Proteomes" id="UP000216885">
    <property type="component" value="Unassembled WGS sequence"/>
</dbReference>
<dbReference type="AlphaFoldDB" id="A0A261UAZ7"/>
<gene>
    <name evidence="2" type="ORF">CAL20_05450</name>
</gene>
<evidence type="ECO:0000313" key="2">
    <source>
        <dbReference type="EMBL" id="OZI59079.1"/>
    </source>
</evidence>
<name>A0A261UAZ7_9BORD</name>
<sequence length="82" mass="8643">MSTSNKPGTQAPHRPESPTKQDERVEGELDKALDETFPASDPAATVAPSADAQDGEEDALDEALEESFPASDPPAPAQPKEK</sequence>
<comment type="caution">
    <text evidence="2">The sequence shown here is derived from an EMBL/GenBank/DDBJ whole genome shotgun (WGS) entry which is preliminary data.</text>
</comment>
<feature type="compositionally biased region" description="Pro residues" evidence="1">
    <location>
        <begin position="71"/>
        <end position="82"/>
    </location>
</feature>
<reference evidence="2 3" key="1">
    <citation type="submission" date="2017-05" db="EMBL/GenBank/DDBJ databases">
        <title>Complete and WGS of Bordetella genogroups.</title>
        <authorList>
            <person name="Spilker T."/>
            <person name="LiPuma J."/>
        </authorList>
    </citation>
    <scope>NUCLEOTIDE SEQUENCE [LARGE SCALE GENOMIC DNA]</scope>
    <source>
        <strain evidence="2 3">AU9919</strain>
    </source>
</reference>
<organism evidence="2 3">
    <name type="scientific">Bordetella genomosp. 4</name>
    <dbReference type="NCBI Taxonomy" id="463044"/>
    <lineage>
        <taxon>Bacteria</taxon>
        <taxon>Pseudomonadati</taxon>
        <taxon>Pseudomonadota</taxon>
        <taxon>Betaproteobacteria</taxon>
        <taxon>Burkholderiales</taxon>
        <taxon>Alcaligenaceae</taxon>
        <taxon>Bordetella</taxon>
    </lineage>
</organism>
<keyword evidence="3" id="KW-1185">Reference proteome</keyword>
<evidence type="ECO:0000256" key="1">
    <source>
        <dbReference type="SAM" id="MobiDB-lite"/>
    </source>
</evidence>
<protein>
    <submittedName>
        <fullName evidence="2">Uncharacterized protein</fullName>
    </submittedName>
</protein>
<proteinExistence type="predicted"/>
<feature type="compositionally biased region" description="Acidic residues" evidence="1">
    <location>
        <begin position="53"/>
        <end position="65"/>
    </location>
</feature>
<feature type="region of interest" description="Disordered" evidence="1">
    <location>
        <begin position="1"/>
        <end position="82"/>
    </location>
</feature>